<organism evidence="1 2">
    <name type="scientific">Campylobacter suis</name>
    <dbReference type="NCBI Taxonomy" id="2790657"/>
    <lineage>
        <taxon>Bacteria</taxon>
        <taxon>Pseudomonadati</taxon>
        <taxon>Campylobacterota</taxon>
        <taxon>Epsilonproteobacteria</taxon>
        <taxon>Campylobacterales</taxon>
        <taxon>Campylobacteraceae</taxon>
        <taxon>Campylobacter</taxon>
    </lineage>
</organism>
<name>A0ABM8Q5U6_9BACT</name>
<evidence type="ECO:0000313" key="1">
    <source>
        <dbReference type="EMBL" id="CAD7288173.1"/>
    </source>
</evidence>
<keyword evidence="2" id="KW-1185">Reference proteome</keyword>
<dbReference type="Proteomes" id="UP000789359">
    <property type="component" value="Unassembled WGS sequence"/>
</dbReference>
<gene>
    <name evidence="1" type="ORF">LMG8286_01173</name>
</gene>
<protein>
    <submittedName>
        <fullName evidence="1">Uncharacterized protein</fullName>
    </submittedName>
</protein>
<sequence length="140" mass="16383">MDTLDIINFIKSDIYQNILKKSQKELGLAISSDIDIQECEIYTQYVKDAGLNTFHLNQGVNSLNFRPFLHKFYEFINDENIAIYTLKKSENLQTSLIMPALFVYCLENGLDAQLRKFFNKYNIGSTLFNRLSEIFENNKF</sequence>
<dbReference type="EMBL" id="CAJHOE010000002">
    <property type="protein sequence ID" value="CAD7288173.1"/>
    <property type="molecule type" value="Genomic_DNA"/>
</dbReference>
<dbReference type="RefSeq" id="WP_230056929.1">
    <property type="nucleotide sequence ID" value="NZ_CAJHOE010000002.1"/>
</dbReference>
<comment type="caution">
    <text evidence="1">The sequence shown here is derived from an EMBL/GenBank/DDBJ whole genome shotgun (WGS) entry which is preliminary data.</text>
</comment>
<reference evidence="1 2" key="1">
    <citation type="submission" date="2020-11" db="EMBL/GenBank/DDBJ databases">
        <authorList>
            <person name="Peeters C."/>
        </authorList>
    </citation>
    <scope>NUCLEOTIDE SEQUENCE [LARGE SCALE GENOMIC DNA]</scope>
    <source>
        <strain evidence="1 2">LMG 8286</strain>
    </source>
</reference>
<accession>A0ABM8Q5U6</accession>
<proteinExistence type="predicted"/>
<evidence type="ECO:0000313" key="2">
    <source>
        <dbReference type="Proteomes" id="UP000789359"/>
    </source>
</evidence>